<dbReference type="Gene3D" id="2.130.10.10">
    <property type="entry name" value="YVTN repeat-like/Quinoprotein amine dehydrogenase"/>
    <property type="match status" value="2"/>
</dbReference>
<proteinExistence type="predicted"/>
<dbReference type="AlphaFoldDB" id="Q82F44"/>
<dbReference type="InterPro" id="IPR011044">
    <property type="entry name" value="Quino_amine_DH_bsu"/>
</dbReference>
<dbReference type="SUPFAM" id="SSF50969">
    <property type="entry name" value="YVTN repeat-like/Quinoprotein amine dehydrogenase"/>
    <property type="match status" value="1"/>
</dbReference>
<dbReference type="eggNOG" id="COG3391">
    <property type="taxonomic scope" value="Bacteria"/>
</dbReference>
<reference evidence="1 2" key="2">
    <citation type="journal article" date="2003" name="Nat. Biotechnol.">
        <title>Complete genome sequence and comparative analysis of the industrial microorganism Streptomyces avermitilis.</title>
        <authorList>
            <person name="Ikeda H."/>
            <person name="Ishikawa J."/>
            <person name="Hanamoto A."/>
            <person name="Shinose M."/>
            <person name="Kikuchi H."/>
            <person name="Shiba T."/>
            <person name="Sakaki Y."/>
            <person name="Hattori M."/>
            <person name="Omura S."/>
        </authorList>
    </citation>
    <scope>NUCLEOTIDE SEQUENCE [LARGE SCALE GENOMIC DNA]</scope>
    <source>
        <strain evidence="2">ATCC 31267 / DSM 46492 / JCM 5070 / NBRC 14893 / NCIMB 12804 / NRRL 8165 / MA-4680</strain>
    </source>
</reference>
<dbReference type="EMBL" id="BA000030">
    <property type="protein sequence ID" value="BAC72131.1"/>
    <property type="molecule type" value="Genomic_DNA"/>
</dbReference>
<reference evidence="1 2" key="1">
    <citation type="journal article" date="2001" name="Proc. Natl. Acad. Sci. U.S.A.">
        <title>Genome sequence of an industrial microorganism Streptomyces avermitilis: deducing the ability of producing secondary metabolites.</title>
        <authorList>
            <person name="Omura S."/>
            <person name="Ikeda H."/>
            <person name="Ishikawa J."/>
            <person name="Hanamoto A."/>
            <person name="Takahashi C."/>
            <person name="Shinose M."/>
            <person name="Takahashi Y."/>
            <person name="Horikawa H."/>
            <person name="Nakazawa H."/>
            <person name="Osonoe T."/>
            <person name="Kikuchi H."/>
            <person name="Shiba T."/>
            <person name="Sakaki Y."/>
            <person name="Hattori M."/>
        </authorList>
    </citation>
    <scope>NUCLEOTIDE SEQUENCE [LARGE SCALE GENOMIC DNA]</scope>
    <source>
        <strain evidence="2">ATCC 31267 / DSM 46492 / JCM 5070 / NBRC 14893 / NCIMB 12804 / NRRL 8165 / MA-4680</strain>
    </source>
</reference>
<reference evidence="1 2" key="3">
    <citation type="journal article" date="2014" name="J. Ind. Microbiol. Biotechnol.">
        <title>Genome mining of the Streptomyces avermitilis genome and development of genome-minimized hosts for heterologous expression of biosynthetic gene clusters.</title>
        <authorList>
            <person name="Ikeda H."/>
            <person name="Shin-ya K."/>
            <person name="Omura S."/>
        </authorList>
    </citation>
    <scope>NUCLEOTIDE SEQUENCE [LARGE SCALE GENOMIC DNA]</scope>
    <source>
        <strain evidence="2">ATCC 31267 / DSM 46492 / JCM 5070 / NBRC 14893 / NCIMB 12804 / NRRL 8165 / MA-4680</strain>
    </source>
</reference>
<name>Q82F44_STRAW</name>
<dbReference type="KEGG" id="sma:SAVERM_4419"/>
<sequence>MKDDLMRGHDDLHTTRADGPPYLFRAWGFEIIVRIRTLPTATALAVLFSSAALAVGSAAPALADSSTLLPVRSTGDVVVDGVHQRVFISDPAGGKVVATDYAGTVLGTVDSLPGARGLELSADSGTLYAAVPGADAIVAIDTATATEAERYPTGAGTGPEYPALAGDKLWFGYGGSGEGNIGSLDLSGADPVVTLKQDTNRTWYDAPILGSSAGAPGTLVAGAPGQSPVVLGVYDVSSGTATLTAHAFDPGNTGGGNLSDLAVTPDGKDVVTASGAPYYQAVYKISDLSADGRYQTNTYPNAVDIAPDGTVAAGTFSWYDPDVHVFKPGVSTPVRQYDLPNTGTSSGADTLAGSGLAWSPDGSRLFAVSYNDKDVYSLRVFDDPTKAATSLTMVAPVKATRGKALSVSGTLTSAEALPAGATVSVTRTDMESPSGKPVGTATVAADGSYTFGDTPPAGGKVTYTATYAGDASHSGATATGSVEVSRSTPTLTLNNDGKVYAYGSDVKFTAHLGTTYKNRAVELWADPYGSDKPGKLVKSGTVNADGNLSVTLDLTRDTKVTAKFAGDARYAPKTAASTAGAKVKVSTSLSGFYKTKSAWGHTYSYFHKSKDPVVNTTMTAYPNRKQKLTVQAYYNGAWHETASEYFALSASGKSSVTLEGTPSTGIRFRLRSAYINNSSGDNVNSTTYGSWKYLIFTS</sequence>
<evidence type="ECO:0000313" key="2">
    <source>
        <dbReference type="Proteomes" id="UP000000428"/>
    </source>
</evidence>
<protein>
    <recommendedName>
        <fullName evidence="3">Ig-like domain repeat protein</fullName>
    </recommendedName>
</protein>
<keyword evidence="2" id="KW-1185">Reference proteome</keyword>
<accession>Q82F44</accession>
<dbReference type="InterPro" id="IPR015943">
    <property type="entry name" value="WD40/YVTN_repeat-like_dom_sf"/>
</dbReference>
<evidence type="ECO:0008006" key="3">
    <source>
        <dbReference type="Google" id="ProtNLM"/>
    </source>
</evidence>
<evidence type="ECO:0000313" key="1">
    <source>
        <dbReference type="EMBL" id="BAC72131.1"/>
    </source>
</evidence>
<dbReference type="HOGENOM" id="CLU_027798_0_0_11"/>
<organism evidence="1 2">
    <name type="scientific">Streptomyces avermitilis (strain ATCC 31267 / DSM 46492 / JCM 5070 / NBRC 14893 / NCIMB 12804 / NRRL 8165 / MA-4680)</name>
    <dbReference type="NCBI Taxonomy" id="227882"/>
    <lineage>
        <taxon>Bacteria</taxon>
        <taxon>Bacillati</taxon>
        <taxon>Actinomycetota</taxon>
        <taxon>Actinomycetes</taxon>
        <taxon>Kitasatosporales</taxon>
        <taxon>Streptomycetaceae</taxon>
        <taxon>Streptomyces</taxon>
    </lineage>
</organism>
<gene>
    <name evidence="1" type="ORF">SAVERM_4419</name>
</gene>
<dbReference type="Proteomes" id="UP000000428">
    <property type="component" value="Chromosome"/>
</dbReference>